<dbReference type="GO" id="GO:0140575">
    <property type="term" value="F:transmembrane monodehydroascorbate reductase activity"/>
    <property type="evidence" value="ECO:0007669"/>
    <property type="project" value="InterPro"/>
</dbReference>
<evidence type="ECO:0000259" key="13">
    <source>
        <dbReference type="PROSITE" id="PS50939"/>
    </source>
</evidence>
<evidence type="ECO:0000256" key="9">
    <source>
        <dbReference type="ARBA" id="ARBA00023004"/>
    </source>
</evidence>
<evidence type="ECO:0000256" key="8">
    <source>
        <dbReference type="ARBA" id="ARBA00022989"/>
    </source>
</evidence>
<comment type="subcellular location">
    <subcellularLocation>
        <location evidence="2">Membrane</location>
        <topology evidence="2">Multi-pass membrane protein</topology>
    </subcellularLocation>
</comment>
<evidence type="ECO:0000256" key="6">
    <source>
        <dbReference type="ARBA" id="ARBA00022723"/>
    </source>
</evidence>
<reference evidence="14" key="1">
    <citation type="submission" date="2021-03" db="EMBL/GenBank/DDBJ databases">
        <title>Chromosome level genome of the anhydrobiotic midge Polypedilum vanderplanki.</title>
        <authorList>
            <person name="Yoshida Y."/>
            <person name="Kikawada T."/>
            <person name="Gusev O."/>
        </authorList>
    </citation>
    <scope>NUCLEOTIDE SEQUENCE</scope>
    <source>
        <strain evidence="14">NIAS01</strain>
        <tissue evidence="14">Whole body or cell culture</tissue>
    </source>
</reference>
<feature type="domain" description="Cytochrome b561" evidence="13">
    <location>
        <begin position="18"/>
        <end position="222"/>
    </location>
</feature>
<evidence type="ECO:0000256" key="2">
    <source>
        <dbReference type="ARBA" id="ARBA00004141"/>
    </source>
</evidence>
<keyword evidence="10 12" id="KW-0472">Membrane</keyword>
<dbReference type="AlphaFoldDB" id="A0A9J6BPT5"/>
<evidence type="ECO:0000256" key="4">
    <source>
        <dbReference type="ARBA" id="ARBA00022617"/>
    </source>
</evidence>
<comment type="cofactor">
    <cofactor evidence="1">
        <name>heme b</name>
        <dbReference type="ChEBI" id="CHEBI:60344"/>
    </cofactor>
</comment>
<evidence type="ECO:0000256" key="1">
    <source>
        <dbReference type="ARBA" id="ARBA00001970"/>
    </source>
</evidence>
<feature type="transmembrane region" description="Helical" evidence="12">
    <location>
        <begin position="126"/>
        <end position="145"/>
    </location>
</feature>
<keyword evidence="6" id="KW-0479">Metal-binding</keyword>
<dbReference type="PROSITE" id="PS50939">
    <property type="entry name" value="CYTOCHROME_B561"/>
    <property type="match status" value="1"/>
</dbReference>
<dbReference type="EC" id="7.2.1.3" evidence="11"/>
<feature type="transmembrane region" description="Helical" evidence="12">
    <location>
        <begin position="92"/>
        <end position="114"/>
    </location>
</feature>
<evidence type="ECO:0000256" key="11">
    <source>
        <dbReference type="ARBA" id="ARBA00024225"/>
    </source>
</evidence>
<keyword evidence="8 12" id="KW-1133">Transmembrane helix</keyword>
<dbReference type="Gene3D" id="1.20.120.1770">
    <property type="match status" value="1"/>
</dbReference>
<evidence type="ECO:0000256" key="7">
    <source>
        <dbReference type="ARBA" id="ARBA00022982"/>
    </source>
</evidence>
<dbReference type="PANTHER" id="PTHR15422:SF45">
    <property type="entry name" value="CYTOCHROME B561 DOMAIN-CONTAINING PROTEIN"/>
    <property type="match status" value="1"/>
</dbReference>
<proteinExistence type="predicted"/>
<organism evidence="14 15">
    <name type="scientific">Polypedilum vanderplanki</name>
    <name type="common">Sleeping chironomid midge</name>
    <dbReference type="NCBI Taxonomy" id="319348"/>
    <lineage>
        <taxon>Eukaryota</taxon>
        <taxon>Metazoa</taxon>
        <taxon>Ecdysozoa</taxon>
        <taxon>Arthropoda</taxon>
        <taxon>Hexapoda</taxon>
        <taxon>Insecta</taxon>
        <taxon>Pterygota</taxon>
        <taxon>Neoptera</taxon>
        <taxon>Endopterygota</taxon>
        <taxon>Diptera</taxon>
        <taxon>Nematocera</taxon>
        <taxon>Chironomoidea</taxon>
        <taxon>Chironomidae</taxon>
        <taxon>Chironominae</taxon>
        <taxon>Polypedilum</taxon>
        <taxon>Polypedilum</taxon>
    </lineage>
</organism>
<gene>
    <name evidence="14" type="ORF">PVAND_001889</name>
</gene>
<dbReference type="InterPro" id="IPR045150">
    <property type="entry name" value="CYB561D1/2"/>
</dbReference>
<dbReference type="PANTHER" id="PTHR15422">
    <property type="entry name" value="OS05G0565100 PROTEIN"/>
    <property type="match status" value="1"/>
</dbReference>
<evidence type="ECO:0000313" key="15">
    <source>
        <dbReference type="Proteomes" id="UP001107558"/>
    </source>
</evidence>
<dbReference type="EMBL" id="JADBJN010000003">
    <property type="protein sequence ID" value="KAG5671709.1"/>
    <property type="molecule type" value="Genomic_DNA"/>
</dbReference>
<evidence type="ECO:0000256" key="10">
    <source>
        <dbReference type="ARBA" id="ARBA00023136"/>
    </source>
</evidence>
<keyword evidence="3" id="KW-0813">Transport</keyword>
<accession>A0A9J6BPT5</accession>
<protein>
    <recommendedName>
        <fullName evidence="11">ascorbate ferrireductase (transmembrane)</fullName>
        <ecNumber evidence="11">7.2.1.3</ecNumber>
    </recommendedName>
</protein>
<dbReference type="OrthoDB" id="432881at2759"/>
<dbReference type="InterPro" id="IPR006593">
    <property type="entry name" value="Cyt_b561/ferric_Rdtase_TM"/>
</dbReference>
<evidence type="ECO:0000256" key="3">
    <source>
        <dbReference type="ARBA" id="ARBA00022448"/>
    </source>
</evidence>
<keyword evidence="7" id="KW-0249">Electron transport</keyword>
<dbReference type="SMART" id="SM00665">
    <property type="entry name" value="B561"/>
    <property type="match status" value="1"/>
</dbReference>
<evidence type="ECO:0000256" key="5">
    <source>
        <dbReference type="ARBA" id="ARBA00022692"/>
    </source>
</evidence>
<keyword evidence="4" id="KW-0349">Heme</keyword>
<dbReference type="GO" id="GO:0140571">
    <property type="term" value="F:transmembrane ascorbate ferrireductase activity"/>
    <property type="evidence" value="ECO:0007669"/>
    <property type="project" value="UniProtKB-EC"/>
</dbReference>
<feature type="transmembrane region" description="Helical" evidence="12">
    <location>
        <begin position="166"/>
        <end position="188"/>
    </location>
</feature>
<name>A0A9J6BPT5_POLVA</name>
<dbReference type="GO" id="GO:0046872">
    <property type="term" value="F:metal ion binding"/>
    <property type="evidence" value="ECO:0007669"/>
    <property type="project" value="UniProtKB-KW"/>
</dbReference>
<evidence type="ECO:0000313" key="14">
    <source>
        <dbReference type="EMBL" id="KAG5671709.1"/>
    </source>
</evidence>
<evidence type="ECO:0000256" key="12">
    <source>
        <dbReference type="SAM" id="Phobius"/>
    </source>
</evidence>
<keyword evidence="9" id="KW-0408">Iron</keyword>
<feature type="transmembrane region" description="Helical" evidence="12">
    <location>
        <begin position="194"/>
        <end position="213"/>
    </location>
</feature>
<comment type="caution">
    <text evidence="14">The sequence shown here is derived from an EMBL/GenBank/DDBJ whole genome shotgun (WGS) entry which is preliminary data.</text>
</comment>
<sequence>MSTEDNLNMRPRKEMTGNVKYLNIAVLSILLGVSAYIIIRVVNDKGVVLFTYHPTFIILGYLILMSNAILIMSDNHFLTKHLSYHQRITAHWIVQASALTLILIAQACIFTNKINFNKPHLQTTHSLFGICTVSLTILSAMDGISAKYSYHLRNFIKPALSKLMHILLGVSSYTLAIITIILGFNQLWNSEGDVIIKSIIIILLVFSGFYVLIKTLLLLPSRIKNVLSN</sequence>
<feature type="transmembrane region" description="Helical" evidence="12">
    <location>
        <begin position="21"/>
        <end position="39"/>
    </location>
</feature>
<dbReference type="CDD" id="cd08761">
    <property type="entry name" value="Cyt_b561_CYB561D2_like"/>
    <property type="match status" value="1"/>
</dbReference>
<dbReference type="Proteomes" id="UP001107558">
    <property type="component" value="Chromosome 3"/>
</dbReference>
<dbReference type="GO" id="GO:0016020">
    <property type="term" value="C:membrane"/>
    <property type="evidence" value="ECO:0007669"/>
    <property type="project" value="UniProtKB-SubCell"/>
</dbReference>
<feature type="transmembrane region" description="Helical" evidence="12">
    <location>
        <begin position="51"/>
        <end position="71"/>
    </location>
</feature>
<keyword evidence="5 12" id="KW-0812">Transmembrane</keyword>
<dbReference type="Pfam" id="PF03188">
    <property type="entry name" value="Cytochrom_B561"/>
    <property type="match status" value="1"/>
</dbReference>
<keyword evidence="15" id="KW-1185">Reference proteome</keyword>